<keyword evidence="2" id="KW-1185">Reference proteome</keyword>
<protein>
    <submittedName>
        <fullName evidence="1">Uncharacterized protein</fullName>
    </submittedName>
</protein>
<dbReference type="EMBL" id="JACIEP010000002">
    <property type="protein sequence ID" value="MBB4034855.1"/>
    <property type="molecule type" value="Genomic_DNA"/>
</dbReference>
<proteinExistence type="predicted"/>
<dbReference type="RefSeq" id="WP_183305794.1">
    <property type="nucleotide sequence ID" value="NZ_JACIEP010000002.1"/>
</dbReference>
<gene>
    <name evidence="1" type="ORF">GGR21_000742</name>
</gene>
<sequence length="56" mass="6407">MKAKDLKKGKSYYYTAGAEWVKVTYKYKTINGYLFTSDGVDNALATQSVELYIEEI</sequence>
<dbReference type="AlphaFoldDB" id="A0A840CPG2"/>
<evidence type="ECO:0000313" key="1">
    <source>
        <dbReference type="EMBL" id="MBB4034855.1"/>
    </source>
</evidence>
<reference evidence="1 2" key="1">
    <citation type="submission" date="2020-08" db="EMBL/GenBank/DDBJ databases">
        <title>Genomic Encyclopedia of Type Strains, Phase IV (KMG-IV): sequencing the most valuable type-strain genomes for metagenomic binning, comparative biology and taxonomic classification.</title>
        <authorList>
            <person name="Goeker M."/>
        </authorList>
    </citation>
    <scope>NUCLEOTIDE SEQUENCE [LARGE SCALE GENOMIC DNA]</scope>
    <source>
        <strain evidence="1 2">DSM 104969</strain>
    </source>
</reference>
<comment type="caution">
    <text evidence="1">The sequence shown here is derived from an EMBL/GenBank/DDBJ whole genome shotgun (WGS) entry which is preliminary data.</text>
</comment>
<dbReference type="Proteomes" id="UP000555103">
    <property type="component" value="Unassembled WGS sequence"/>
</dbReference>
<evidence type="ECO:0000313" key="2">
    <source>
        <dbReference type="Proteomes" id="UP000555103"/>
    </source>
</evidence>
<accession>A0A840CPG2</accession>
<name>A0A840CPG2_9BACT</name>
<organism evidence="1 2">
    <name type="scientific">Dysgonomonas hofstadii</name>
    <dbReference type="NCBI Taxonomy" id="637886"/>
    <lineage>
        <taxon>Bacteria</taxon>
        <taxon>Pseudomonadati</taxon>
        <taxon>Bacteroidota</taxon>
        <taxon>Bacteroidia</taxon>
        <taxon>Bacteroidales</taxon>
        <taxon>Dysgonomonadaceae</taxon>
        <taxon>Dysgonomonas</taxon>
    </lineage>
</organism>